<keyword evidence="1" id="KW-0805">Transcription regulation</keyword>
<dbReference type="Pfam" id="PF09339">
    <property type="entry name" value="HTH_IclR"/>
    <property type="match status" value="1"/>
</dbReference>
<protein>
    <submittedName>
        <fullName evidence="6">Transcriptional regulator, IclR family</fullName>
    </submittedName>
</protein>
<evidence type="ECO:0000256" key="2">
    <source>
        <dbReference type="ARBA" id="ARBA00023125"/>
    </source>
</evidence>
<proteinExistence type="predicted"/>
<sequence length="253" mass="27756">MNLEVKSAARVLELLEFLAGCSEPVMLKDISRELGFPKSSAHALAQTLVSRGYAIQDSTERYVLVHGSRHGSAQRAREARLLSAAHPVMERLRESSGETVIISVRTGRGEVRRLAKCVSRQVVRFDVALDAPSEAYCTATGRILLAYWDPASVETYLTRKQLVAYSAMTVTDIEELRQILVQVREQGFAVNDQEYVIGSTGIAAPVRDREGVVVAALNLGTLTSRFHERRAEIIEAVKASAAQISRRIGFSAG</sequence>
<dbReference type="GO" id="GO:0045892">
    <property type="term" value="P:negative regulation of DNA-templated transcription"/>
    <property type="evidence" value="ECO:0007669"/>
    <property type="project" value="TreeGrafter"/>
</dbReference>
<dbReference type="InterPro" id="IPR050707">
    <property type="entry name" value="HTH_MetabolicPath_Reg"/>
</dbReference>
<name>A0A1H5S1J7_9HYPH</name>
<dbReference type="EMBL" id="FNUY01000001">
    <property type="protein sequence ID" value="SEF44493.1"/>
    <property type="molecule type" value="Genomic_DNA"/>
</dbReference>
<dbReference type="PROSITE" id="PS51078">
    <property type="entry name" value="ICLR_ED"/>
    <property type="match status" value="1"/>
</dbReference>
<dbReference type="GO" id="GO:0003700">
    <property type="term" value="F:DNA-binding transcription factor activity"/>
    <property type="evidence" value="ECO:0007669"/>
    <property type="project" value="TreeGrafter"/>
</dbReference>
<keyword evidence="7" id="KW-1185">Reference proteome</keyword>
<dbReference type="InterPro" id="IPR029016">
    <property type="entry name" value="GAF-like_dom_sf"/>
</dbReference>
<dbReference type="InterPro" id="IPR005471">
    <property type="entry name" value="Tscrpt_reg_IclR_N"/>
</dbReference>
<dbReference type="Gene3D" id="3.30.450.40">
    <property type="match status" value="1"/>
</dbReference>
<dbReference type="SMART" id="SM00346">
    <property type="entry name" value="HTH_ICLR"/>
    <property type="match status" value="1"/>
</dbReference>
<gene>
    <name evidence="6" type="ORF">SAMN04488115_101110</name>
</gene>
<organism evidence="6 7">
    <name type="scientific">Bosea lathyri</name>
    <dbReference type="NCBI Taxonomy" id="1036778"/>
    <lineage>
        <taxon>Bacteria</taxon>
        <taxon>Pseudomonadati</taxon>
        <taxon>Pseudomonadota</taxon>
        <taxon>Alphaproteobacteria</taxon>
        <taxon>Hyphomicrobiales</taxon>
        <taxon>Boseaceae</taxon>
        <taxon>Bosea</taxon>
    </lineage>
</organism>
<keyword evidence="3" id="KW-0804">Transcription</keyword>
<dbReference type="PANTHER" id="PTHR30136:SF24">
    <property type="entry name" value="HTH-TYPE TRANSCRIPTIONAL REPRESSOR ALLR"/>
    <property type="match status" value="1"/>
</dbReference>
<reference evidence="6 7" key="1">
    <citation type="submission" date="2016-10" db="EMBL/GenBank/DDBJ databases">
        <authorList>
            <person name="de Groot N.N."/>
        </authorList>
    </citation>
    <scope>NUCLEOTIDE SEQUENCE [LARGE SCALE GENOMIC DNA]</scope>
    <source>
        <strain evidence="6 7">DSM 26656</strain>
    </source>
</reference>
<dbReference type="PROSITE" id="PS51077">
    <property type="entry name" value="HTH_ICLR"/>
    <property type="match status" value="1"/>
</dbReference>
<dbReference type="OrthoDB" id="6811967at2"/>
<dbReference type="InterPro" id="IPR014757">
    <property type="entry name" value="Tscrpt_reg_IclR_C"/>
</dbReference>
<dbReference type="RefSeq" id="WP_103870533.1">
    <property type="nucleotide sequence ID" value="NZ_FNUY01000001.1"/>
</dbReference>
<evidence type="ECO:0000313" key="6">
    <source>
        <dbReference type="EMBL" id="SEF44493.1"/>
    </source>
</evidence>
<feature type="domain" description="HTH iclR-type" evidence="4">
    <location>
        <begin position="5"/>
        <end position="66"/>
    </location>
</feature>
<dbReference type="AlphaFoldDB" id="A0A1H5S1J7"/>
<feature type="domain" description="IclR-ED" evidence="5">
    <location>
        <begin position="66"/>
        <end position="250"/>
    </location>
</feature>
<evidence type="ECO:0000259" key="4">
    <source>
        <dbReference type="PROSITE" id="PS51077"/>
    </source>
</evidence>
<accession>A0A1H5S1J7</accession>
<evidence type="ECO:0000259" key="5">
    <source>
        <dbReference type="PROSITE" id="PS51078"/>
    </source>
</evidence>
<dbReference type="Pfam" id="PF01614">
    <property type="entry name" value="IclR_C"/>
    <property type="match status" value="1"/>
</dbReference>
<dbReference type="InterPro" id="IPR036388">
    <property type="entry name" value="WH-like_DNA-bd_sf"/>
</dbReference>
<dbReference type="InterPro" id="IPR036390">
    <property type="entry name" value="WH_DNA-bd_sf"/>
</dbReference>
<evidence type="ECO:0000313" key="7">
    <source>
        <dbReference type="Proteomes" id="UP000236743"/>
    </source>
</evidence>
<dbReference type="Gene3D" id="1.10.10.10">
    <property type="entry name" value="Winged helix-like DNA-binding domain superfamily/Winged helix DNA-binding domain"/>
    <property type="match status" value="1"/>
</dbReference>
<evidence type="ECO:0000256" key="1">
    <source>
        <dbReference type="ARBA" id="ARBA00023015"/>
    </source>
</evidence>
<dbReference type="PANTHER" id="PTHR30136">
    <property type="entry name" value="HELIX-TURN-HELIX TRANSCRIPTIONAL REGULATOR, ICLR FAMILY"/>
    <property type="match status" value="1"/>
</dbReference>
<dbReference type="Proteomes" id="UP000236743">
    <property type="component" value="Unassembled WGS sequence"/>
</dbReference>
<dbReference type="SUPFAM" id="SSF55781">
    <property type="entry name" value="GAF domain-like"/>
    <property type="match status" value="1"/>
</dbReference>
<dbReference type="SUPFAM" id="SSF46785">
    <property type="entry name" value="Winged helix' DNA-binding domain"/>
    <property type="match status" value="1"/>
</dbReference>
<keyword evidence="2" id="KW-0238">DNA-binding</keyword>
<dbReference type="GO" id="GO:0003677">
    <property type="term" value="F:DNA binding"/>
    <property type="evidence" value="ECO:0007669"/>
    <property type="project" value="UniProtKB-KW"/>
</dbReference>
<evidence type="ECO:0000256" key="3">
    <source>
        <dbReference type="ARBA" id="ARBA00023163"/>
    </source>
</evidence>